<name>A0AAD7UKA1_9STRA</name>
<evidence type="ECO:0000256" key="2">
    <source>
        <dbReference type="ARBA" id="ARBA00022670"/>
    </source>
</evidence>
<feature type="binding site" evidence="5">
    <location>
        <position position="105"/>
    </location>
    <ligand>
        <name>a divalent metal cation</name>
        <dbReference type="ChEBI" id="CHEBI:60240"/>
        <label>1</label>
    </ligand>
</feature>
<feature type="binding site" evidence="5">
    <location>
        <position position="231"/>
    </location>
    <ligand>
        <name>a divalent metal cation</name>
        <dbReference type="ChEBI" id="CHEBI:60240"/>
        <label>1</label>
    </ligand>
</feature>
<sequence>MESWHDGETVERIRVAGRLARRMLDLACSLAEPGRSTDEIDAIVHEAILKEGAYPAPLNYLGFPKSLCASNNDVCCHGIPDDRPLVNGDVVSFDVSVFLDGVFGDNCETVIVGEPDRDALVLVDAARAALDAACAVVGPGVCLTAVGDAVAKVAEPLGLGVVKQYCGHGIGTQFHTPPLVQHFPNRDKFTLKPGHVFTIEPILTERPTELFVADDRWSVYAQDAARAAQFEHMLLVTPHGCDLLTAHS</sequence>
<dbReference type="NCBIfam" id="TIGR00500">
    <property type="entry name" value="met_pdase_I"/>
    <property type="match status" value="1"/>
</dbReference>
<proteinExistence type="inferred from homology"/>
<dbReference type="GO" id="GO:0046872">
    <property type="term" value="F:metal ion binding"/>
    <property type="evidence" value="ECO:0007669"/>
    <property type="project" value="UniProtKB-UniRule"/>
</dbReference>
<keyword evidence="9" id="KW-1185">Reference proteome</keyword>
<evidence type="ECO:0000259" key="7">
    <source>
        <dbReference type="Pfam" id="PF00557"/>
    </source>
</evidence>
<dbReference type="InterPro" id="IPR001714">
    <property type="entry name" value="Pept_M24_MAP"/>
</dbReference>
<keyword evidence="3 5" id="KW-0479">Metal-binding</keyword>
<comment type="caution">
    <text evidence="8">The sequence shown here is derived from an EMBL/GenBank/DDBJ whole genome shotgun (WGS) entry which is preliminary data.</text>
</comment>
<evidence type="ECO:0000256" key="1">
    <source>
        <dbReference type="ARBA" id="ARBA00022438"/>
    </source>
</evidence>
<organism evidence="8 9">
    <name type="scientific">Chrysophaeum taylorii</name>
    <dbReference type="NCBI Taxonomy" id="2483200"/>
    <lineage>
        <taxon>Eukaryota</taxon>
        <taxon>Sar</taxon>
        <taxon>Stramenopiles</taxon>
        <taxon>Ochrophyta</taxon>
        <taxon>Pelagophyceae</taxon>
        <taxon>Pelagomonadales</taxon>
        <taxon>Pelagomonadaceae</taxon>
        <taxon>Chrysophaeum</taxon>
    </lineage>
</organism>
<comment type="cofactor">
    <cofactor evidence="5">
        <name>Co(2+)</name>
        <dbReference type="ChEBI" id="CHEBI:48828"/>
    </cofactor>
    <cofactor evidence="5">
        <name>Zn(2+)</name>
        <dbReference type="ChEBI" id="CHEBI:29105"/>
    </cofactor>
    <cofactor evidence="5">
        <name>Mn(2+)</name>
        <dbReference type="ChEBI" id="CHEBI:29035"/>
    </cofactor>
    <cofactor evidence="5">
        <name>Fe(2+)</name>
        <dbReference type="ChEBI" id="CHEBI:29033"/>
    </cofactor>
    <text evidence="5">Binds 2 divalent metal cations per subunit. Has a high-affinity and a low affinity metal-binding site. The true nature of the physiological cofactor is under debate. The enzyme is active with cobalt, zinc, manganese or divalent iron ions. Most likely, methionine aminopeptidases function as mononuclear Fe(2+)-metalloproteases under physiological conditions, and the catalytically relevant metal-binding site has been assigned to the histidine-containing high-affinity site.</text>
</comment>
<dbReference type="AlphaFoldDB" id="A0AAD7UKA1"/>
<evidence type="ECO:0000256" key="5">
    <source>
        <dbReference type="HAMAP-Rule" id="MF_03174"/>
    </source>
</evidence>
<dbReference type="PRINTS" id="PR00599">
    <property type="entry name" value="MAPEPTIDASE"/>
</dbReference>
<reference evidence="8" key="1">
    <citation type="submission" date="2023-01" db="EMBL/GenBank/DDBJ databases">
        <title>Metagenome sequencing of chrysophaentin producing Chrysophaeum taylorii.</title>
        <authorList>
            <person name="Davison J."/>
            <person name="Bewley C."/>
        </authorList>
    </citation>
    <scope>NUCLEOTIDE SEQUENCE</scope>
    <source>
        <strain evidence="8">NIES-1699</strain>
    </source>
</reference>
<feature type="domain" description="Peptidase M24" evidence="7">
    <location>
        <begin position="11"/>
        <end position="237"/>
    </location>
</feature>
<dbReference type="GO" id="GO:0004239">
    <property type="term" value="F:initiator methionyl aminopeptidase activity"/>
    <property type="evidence" value="ECO:0007669"/>
    <property type="project" value="UniProtKB-UniRule"/>
</dbReference>
<feature type="binding site" evidence="5">
    <location>
        <position position="200"/>
    </location>
    <ligand>
        <name>a divalent metal cation</name>
        <dbReference type="ChEBI" id="CHEBI:60240"/>
        <label>2</label>
        <note>catalytic</note>
    </ligand>
</feature>
<dbReference type="Proteomes" id="UP001230188">
    <property type="component" value="Unassembled WGS sequence"/>
</dbReference>
<feature type="binding site" evidence="5">
    <location>
        <position position="77"/>
    </location>
    <ligand>
        <name>substrate</name>
    </ligand>
</feature>
<evidence type="ECO:0000256" key="6">
    <source>
        <dbReference type="RuleBase" id="RU003653"/>
    </source>
</evidence>
<feature type="binding site" evidence="5">
    <location>
        <position position="105"/>
    </location>
    <ligand>
        <name>a divalent metal cation</name>
        <dbReference type="ChEBI" id="CHEBI:60240"/>
        <label>2</label>
        <note>catalytic</note>
    </ligand>
</feature>
<comment type="catalytic activity">
    <reaction evidence="5 6">
        <text>Release of N-terminal amino acids, preferentially methionine, from peptides and arylamides.</text>
        <dbReference type="EC" id="3.4.11.18"/>
    </reaction>
</comment>
<accession>A0AAD7UKA1</accession>
<evidence type="ECO:0000313" key="8">
    <source>
        <dbReference type="EMBL" id="KAJ8607123.1"/>
    </source>
</evidence>
<keyword evidence="4 5" id="KW-0378">Hydrolase</keyword>
<keyword evidence="2 5" id="KW-0645">Protease</keyword>
<dbReference type="GO" id="GO:0006508">
    <property type="term" value="P:proteolysis"/>
    <property type="evidence" value="ECO:0007669"/>
    <property type="project" value="UniProtKB-KW"/>
</dbReference>
<keyword evidence="1 5" id="KW-0031">Aminopeptidase</keyword>
<dbReference type="InterPro" id="IPR002467">
    <property type="entry name" value="Pept_M24A_MAP1"/>
</dbReference>
<protein>
    <recommendedName>
        <fullName evidence="6">Methionine aminopeptidase</fullName>
        <ecNumber evidence="6">3.4.11.18</ecNumber>
    </recommendedName>
</protein>
<dbReference type="CDD" id="cd01086">
    <property type="entry name" value="MetAP1"/>
    <property type="match status" value="1"/>
</dbReference>
<dbReference type="InterPro" id="IPR000994">
    <property type="entry name" value="Pept_M24"/>
</dbReference>
<feature type="binding site" evidence="5">
    <location>
        <position position="168"/>
    </location>
    <ligand>
        <name>a divalent metal cation</name>
        <dbReference type="ChEBI" id="CHEBI:60240"/>
        <label>2</label>
        <note>catalytic</note>
    </ligand>
</feature>
<dbReference type="PANTHER" id="PTHR43330:SF8">
    <property type="entry name" value="METHIONINE AMINOPEPTIDASE 1D, MITOCHONDRIAL"/>
    <property type="match status" value="1"/>
</dbReference>
<feature type="binding site" evidence="5">
    <location>
        <position position="231"/>
    </location>
    <ligand>
        <name>a divalent metal cation</name>
        <dbReference type="ChEBI" id="CHEBI:60240"/>
        <label>2</label>
        <note>catalytic</note>
    </ligand>
</feature>
<dbReference type="InterPro" id="IPR036005">
    <property type="entry name" value="Creatinase/aminopeptidase-like"/>
</dbReference>
<evidence type="ECO:0000256" key="3">
    <source>
        <dbReference type="ARBA" id="ARBA00022723"/>
    </source>
</evidence>
<gene>
    <name evidence="8" type="ORF">CTAYLR_009157</name>
</gene>
<evidence type="ECO:0000256" key="4">
    <source>
        <dbReference type="ARBA" id="ARBA00022801"/>
    </source>
</evidence>
<dbReference type="Gene3D" id="3.90.230.10">
    <property type="entry name" value="Creatinase/methionine aminopeptidase superfamily"/>
    <property type="match status" value="1"/>
</dbReference>
<dbReference type="GO" id="GO:0070006">
    <property type="term" value="F:metalloaminopeptidase activity"/>
    <property type="evidence" value="ECO:0007669"/>
    <property type="project" value="UniProtKB-UniRule"/>
</dbReference>
<dbReference type="EC" id="3.4.11.18" evidence="6"/>
<dbReference type="SUPFAM" id="SSF55920">
    <property type="entry name" value="Creatinase/aminopeptidase"/>
    <property type="match status" value="1"/>
</dbReference>
<dbReference type="PROSITE" id="PS00680">
    <property type="entry name" value="MAP_1"/>
    <property type="match status" value="1"/>
</dbReference>
<feature type="binding site" evidence="5">
    <location>
        <position position="94"/>
    </location>
    <ligand>
        <name>a divalent metal cation</name>
        <dbReference type="ChEBI" id="CHEBI:60240"/>
        <label>1</label>
    </ligand>
</feature>
<comment type="similarity">
    <text evidence="5">Belongs to the peptidase M24A family. Methionine aminopeptidase type 1 subfamily.</text>
</comment>
<dbReference type="Pfam" id="PF00557">
    <property type="entry name" value="Peptidase_M24"/>
    <property type="match status" value="1"/>
</dbReference>
<dbReference type="EMBL" id="JAQMWT010000232">
    <property type="protein sequence ID" value="KAJ8607123.1"/>
    <property type="molecule type" value="Genomic_DNA"/>
</dbReference>
<dbReference type="PANTHER" id="PTHR43330">
    <property type="entry name" value="METHIONINE AMINOPEPTIDASE"/>
    <property type="match status" value="1"/>
</dbReference>
<dbReference type="HAMAP" id="MF_01974">
    <property type="entry name" value="MetAP_1"/>
    <property type="match status" value="1"/>
</dbReference>
<evidence type="ECO:0000313" key="9">
    <source>
        <dbReference type="Proteomes" id="UP001230188"/>
    </source>
</evidence>
<comment type="function">
    <text evidence="6">Cotranslationally removes the N-terminal methionine from nascent proteins. The N-terminal methionine is often cleaved when the second residue in the primary sequence is small and uncharged (Met-Ala-, Cys, Gly, Pro, Ser, Thr, or Val).</text>
</comment>
<feature type="binding site" evidence="5">
    <location>
        <position position="175"/>
    </location>
    <ligand>
        <name>substrate</name>
    </ligand>
</feature>